<proteinExistence type="predicted"/>
<feature type="transmembrane region" description="Helical" evidence="10">
    <location>
        <begin position="726"/>
        <end position="747"/>
    </location>
</feature>
<evidence type="ECO:0000256" key="2">
    <source>
        <dbReference type="ARBA" id="ARBA00022475"/>
    </source>
</evidence>
<evidence type="ECO:0000256" key="9">
    <source>
        <dbReference type="ARBA" id="ARBA00023224"/>
    </source>
</evidence>
<keyword evidence="7 14" id="KW-0675">Receptor</keyword>
<dbReference type="InterPro" id="IPR038550">
    <property type="entry name" value="GPCR_3_9-Cys_sf"/>
</dbReference>
<keyword evidence="6 10" id="KW-0472">Membrane</keyword>
<dbReference type="InterPro" id="IPR011500">
    <property type="entry name" value="GPCR_3_9-Cys_dom"/>
</dbReference>
<evidence type="ECO:0000313" key="13">
    <source>
        <dbReference type="Proteomes" id="UP001652625"/>
    </source>
</evidence>
<evidence type="ECO:0000256" key="6">
    <source>
        <dbReference type="ARBA" id="ARBA00023136"/>
    </source>
</evidence>
<protein>
    <submittedName>
        <fullName evidence="14">Metabotropic glutamate receptor 3</fullName>
    </submittedName>
</protein>
<keyword evidence="11" id="KW-0732">Signal</keyword>
<gene>
    <name evidence="14" type="primary">LOC100209185</name>
</gene>
<dbReference type="GeneID" id="100209185"/>
<feature type="transmembrane region" description="Helical" evidence="10">
    <location>
        <begin position="788"/>
        <end position="811"/>
    </location>
</feature>
<keyword evidence="5" id="KW-0297">G-protein coupled receptor</keyword>
<keyword evidence="9" id="KW-0807">Transducer</keyword>
<evidence type="ECO:0000256" key="5">
    <source>
        <dbReference type="ARBA" id="ARBA00023040"/>
    </source>
</evidence>
<keyword evidence="3 10" id="KW-0812">Transmembrane</keyword>
<dbReference type="Pfam" id="PF07562">
    <property type="entry name" value="NCD3G"/>
    <property type="match status" value="1"/>
</dbReference>
<reference evidence="14" key="1">
    <citation type="submission" date="2025-08" db="UniProtKB">
        <authorList>
            <consortium name="RefSeq"/>
        </authorList>
    </citation>
    <scope>IDENTIFICATION</scope>
</reference>
<keyword evidence="4 10" id="KW-1133">Transmembrane helix</keyword>
<comment type="subcellular location">
    <subcellularLocation>
        <location evidence="1">Cell membrane</location>
        <topology evidence="1">Multi-pass membrane protein</topology>
    </subcellularLocation>
</comment>
<feature type="transmembrane region" description="Helical" evidence="10">
    <location>
        <begin position="570"/>
        <end position="592"/>
    </location>
</feature>
<feature type="transmembrane region" description="Helical" evidence="10">
    <location>
        <begin position="604"/>
        <end position="623"/>
    </location>
</feature>
<dbReference type="Gene3D" id="3.40.50.2300">
    <property type="match status" value="2"/>
</dbReference>
<dbReference type="SUPFAM" id="SSF53822">
    <property type="entry name" value="Periplasmic binding protein-like I"/>
    <property type="match status" value="1"/>
</dbReference>
<dbReference type="Pfam" id="PF00003">
    <property type="entry name" value="7tm_3"/>
    <property type="match status" value="1"/>
</dbReference>
<evidence type="ECO:0000313" key="14">
    <source>
        <dbReference type="RefSeq" id="XP_065673251.1"/>
    </source>
</evidence>
<keyword evidence="2" id="KW-1003">Cell membrane</keyword>
<evidence type="ECO:0000256" key="3">
    <source>
        <dbReference type="ARBA" id="ARBA00022692"/>
    </source>
</evidence>
<sequence>MNWILICFALFICILHSTAANDIAHGVGSFLFDGIFSVSDESTKRINYHSGFLMAEAMKFAVEKINNNSDLYGYKLDINAIYDVSSTNTLRNKILSTFLEKIPFIIGPYSSQSTFIAGILTTTFEQPTFSYSARYTDFPLVGKEKILRTVPSNSFQIQAVLDLIKKLKWNYLSVVSSYGYDGEADAEKFILRLGEIGVCLAQRVDIPKNPSQITFDEAVENLDILETNKDKSRQNGLVFFTNNNDSYNLFSAIKRNNKTKRFLIICLSGCANYKENTEGNEEAVEGTLSLDVVQLEIPEFKEFVYRQKPNSLSAEYFNKTWENIFRCSLNPSVFPTCSGNEKLGDIIYRSYIPVYLVMDAVFAVADALKFFIHYFCSRSQFWMSLEKHCVINAADRNDFATKIFEILKLMSYTDGTLEDIYTPLVRINRSVQYNIYQFRLTTNGQYENILVGNWKIKRPFLNESVEETFLYQKQDFWLDHYNETNSNHSELLPVAKCSDECLPGYIAVNHKDLQKAKCCWNCIKCPRNSISVNNNCYACKKTEMLVNNECVNIPEVKSIFSDAGRTLGCFSILMVIGLLLVFFVTIMFIRHNNTRVVRCSGRDLCYMILLGLTMLFVSPMAFMSRPSTTVCIMRGAFPGISFLMCYAPLFLRAARIHRIFIRARMTISRPALISPQSQVFVVLGIVGVQALLASVWFTSKTPGPDFVVSSGGDSITVQCTGDESAVAMFVNLALSAFFVLLCTILAFKTRLFPKNYNEAKFIGVTLYITCVIWSVFLPAYYLTAGKGVYIRECLISILCISIGYVTLFGLFGQKVRLLIWPDNAANCEREMISFSKISGTILEKSVEKNLISGV</sequence>
<feature type="transmembrane region" description="Helical" evidence="10">
    <location>
        <begin position="679"/>
        <end position="697"/>
    </location>
</feature>
<dbReference type="PROSITE" id="PS50259">
    <property type="entry name" value="G_PROTEIN_RECEP_F3_4"/>
    <property type="match status" value="1"/>
</dbReference>
<feature type="transmembrane region" description="Helical" evidence="10">
    <location>
        <begin position="635"/>
        <end position="654"/>
    </location>
</feature>
<evidence type="ECO:0000256" key="4">
    <source>
        <dbReference type="ARBA" id="ARBA00022989"/>
    </source>
</evidence>
<keyword evidence="8" id="KW-0325">Glycoprotein</keyword>
<dbReference type="Pfam" id="PF01094">
    <property type="entry name" value="ANF_receptor"/>
    <property type="match status" value="1"/>
</dbReference>
<dbReference type="PRINTS" id="PR00248">
    <property type="entry name" value="GPCRMGR"/>
</dbReference>
<evidence type="ECO:0000259" key="12">
    <source>
        <dbReference type="PROSITE" id="PS50259"/>
    </source>
</evidence>
<feature type="transmembrane region" description="Helical" evidence="10">
    <location>
        <begin position="759"/>
        <end position="782"/>
    </location>
</feature>
<dbReference type="RefSeq" id="XP_065673251.1">
    <property type="nucleotide sequence ID" value="XM_065817179.1"/>
</dbReference>
<evidence type="ECO:0000256" key="8">
    <source>
        <dbReference type="ARBA" id="ARBA00023180"/>
    </source>
</evidence>
<evidence type="ECO:0000256" key="1">
    <source>
        <dbReference type="ARBA" id="ARBA00004651"/>
    </source>
</evidence>
<dbReference type="InterPro" id="IPR028082">
    <property type="entry name" value="Peripla_BP_I"/>
</dbReference>
<evidence type="ECO:0000256" key="10">
    <source>
        <dbReference type="SAM" id="Phobius"/>
    </source>
</evidence>
<dbReference type="InterPro" id="IPR050726">
    <property type="entry name" value="mGluR"/>
</dbReference>
<dbReference type="PANTHER" id="PTHR24060">
    <property type="entry name" value="METABOTROPIC GLUTAMATE RECEPTOR"/>
    <property type="match status" value="1"/>
</dbReference>
<dbReference type="InterPro" id="IPR000337">
    <property type="entry name" value="GPCR_3"/>
</dbReference>
<evidence type="ECO:0000256" key="7">
    <source>
        <dbReference type="ARBA" id="ARBA00023170"/>
    </source>
</evidence>
<name>A0ABM4DFQ2_HYDVU</name>
<dbReference type="Proteomes" id="UP001652625">
    <property type="component" value="Chromosome 14"/>
</dbReference>
<dbReference type="InterPro" id="IPR001828">
    <property type="entry name" value="ANF_lig-bd_rcpt"/>
</dbReference>
<feature type="signal peptide" evidence="11">
    <location>
        <begin position="1"/>
        <end position="20"/>
    </location>
</feature>
<dbReference type="Gene3D" id="2.10.50.30">
    <property type="entry name" value="GPCR, family 3, nine cysteines domain"/>
    <property type="match status" value="1"/>
</dbReference>
<evidence type="ECO:0000256" key="11">
    <source>
        <dbReference type="SAM" id="SignalP"/>
    </source>
</evidence>
<feature type="chain" id="PRO_5046529258" evidence="11">
    <location>
        <begin position="21"/>
        <end position="854"/>
    </location>
</feature>
<dbReference type="InterPro" id="IPR017978">
    <property type="entry name" value="GPCR_3_C"/>
</dbReference>
<feature type="domain" description="G-protein coupled receptors family 3 profile" evidence="12">
    <location>
        <begin position="572"/>
        <end position="819"/>
    </location>
</feature>
<organism evidence="13 14">
    <name type="scientific">Hydra vulgaris</name>
    <name type="common">Hydra</name>
    <name type="synonym">Hydra attenuata</name>
    <dbReference type="NCBI Taxonomy" id="6087"/>
    <lineage>
        <taxon>Eukaryota</taxon>
        <taxon>Metazoa</taxon>
        <taxon>Cnidaria</taxon>
        <taxon>Hydrozoa</taxon>
        <taxon>Hydroidolina</taxon>
        <taxon>Anthoathecata</taxon>
        <taxon>Aplanulata</taxon>
        <taxon>Hydridae</taxon>
        <taxon>Hydra</taxon>
    </lineage>
</organism>
<accession>A0ABM4DFQ2</accession>
<keyword evidence="13" id="KW-1185">Reference proteome</keyword>